<protein>
    <recommendedName>
        <fullName evidence="3">Fe3+-citrate ABC transporter substrate-binding protein</fullName>
    </recommendedName>
</protein>
<reference evidence="1 2" key="1">
    <citation type="submission" date="2019-07" db="EMBL/GenBank/DDBJ databases">
        <title>Whole genome shotgun sequence of Aliivibrio fischeri NBRC 101058.</title>
        <authorList>
            <person name="Hosoyama A."/>
            <person name="Uohara A."/>
            <person name="Ohji S."/>
            <person name="Ichikawa N."/>
        </authorList>
    </citation>
    <scope>NUCLEOTIDE SEQUENCE [LARGE SCALE GENOMIC DNA]</scope>
    <source>
        <strain evidence="1 2">NBRC 101058</strain>
    </source>
</reference>
<evidence type="ECO:0008006" key="3">
    <source>
        <dbReference type="Google" id="ProtNLM"/>
    </source>
</evidence>
<organism evidence="1 2">
    <name type="scientific">Aliivibrio fischeri</name>
    <name type="common">Vibrio fischeri</name>
    <dbReference type="NCBI Taxonomy" id="668"/>
    <lineage>
        <taxon>Bacteria</taxon>
        <taxon>Pseudomonadati</taxon>
        <taxon>Pseudomonadota</taxon>
        <taxon>Gammaproteobacteria</taxon>
        <taxon>Vibrionales</taxon>
        <taxon>Vibrionaceae</taxon>
        <taxon>Aliivibrio</taxon>
    </lineage>
</organism>
<proteinExistence type="predicted"/>
<accession>A0A510UD03</accession>
<dbReference type="Proteomes" id="UP000321787">
    <property type="component" value="Unassembled WGS sequence"/>
</dbReference>
<gene>
    <name evidence="1" type="ORF">AFI02nite_04620</name>
</gene>
<dbReference type="EMBL" id="BJTZ01000002">
    <property type="protein sequence ID" value="GEK12426.1"/>
    <property type="molecule type" value="Genomic_DNA"/>
</dbReference>
<sequence length="184" mass="21479">MNMNKKKHTLSPRAQKLRAEWKGMKSDYRFISHSFNCIKIHIHTPDDGMYNRSVGCLKEGREKALKEAVKQRNKVGKELWGNCWNAVLNTPSLFERLPHTLEPDIITKKRTLLSGEVRTTDYYIVRWKELVDGEYKPKSRLFSHGNGNDKLSAYTKAKKVMLEVNKEFIPILKKMGRFNIIKVD</sequence>
<name>A0A510UD03_ALIFS</name>
<dbReference type="AlphaFoldDB" id="A0A510UD03"/>
<evidence type="ECO:0000313" key="1">
    <source>
        <dbReference type="EMBL" id="GEK12426.1"/>
    </source>
</evidence>
<evidence type="ECO:0000313" key="2">
    <source>
        <dbReference type="Proteomes" id="UP000321787"/>
    </source>
</evidence>
<comment type="caution">
    <text evidence="1">The sequence shown here is derived from an EMBL/GenBank/DDBJ whole genome shotgun (WGS) entry which is preliminary data.</text>
</comment>